<reference evidence="10 11" key="1">
    <citation type="submission" date="2017-02" db="EMBL/GenBank/DDBJ databases">
        <authorList>
            <person name="Peterson S.W."/>
        </authorList>
    </citation>
    <scope>NUCLEOTIDE SEQUENCE [LARGE SCALE GENOMIC DNA]</scope>
    <source>
        <strain evidence="10 11">2B3F</strain>
    </source>
</reference>
<organism evidence="10 11">
    <name type="scientific">Micrococcus lylae</name>
    <dbReference type="NCBI Taxonomy" id="1273"/>
    <lineage>
        <taxon>Bacteria</taxon>
        <taxon>Bacillati</taxon>
        <taxon>Actinomycetota</taxon>
        <taxon>Actinomycetes</taxon>
        <taxon>Micrococcales</taxon>
        <taxon>Micrococcaceae</taxon>
        <taxon>Micrococcus</taxon>
    </lineage>
</organism>
<feature type="transmembrane region" description="Helical" evidence="9">
    <location>
        <begin position="504"/>
        <end position="524"/>
    </location>
</feature>
<evidence type="ECO:0000256" key="1">
    <source>
        <dbReference type="ARBA" id="ARBA00004651"/>
    </source>
</evidence>
<accession>A0A1R4IVK8</accession>
<feature type="transmembrane region" description="Helical" evidence="9">
    <location>
        <begin position="199"/>
        <end position="216"/>
    </location>
</feature>
<evidence type="ECO:0000256" key="4">
    <source>
        <dbReference type="ARBA" id="ARBA00022475"/>
    </source>
</evidence>
<feature type="transmembrane region" description="Helical" evidence="9">
    <location>
        <begin position="63"/>
        <end position="82"/>
    </location>
</feature>
<feature type="transmembrane region" description="Helical" evidence="9">
    <location>
        <begin position="141"/>
        <end position="161"/>
    </location>
</feature>
<feature type="compositionally biased region" description="Low complexity" evidence="8">
    <location>
        <begin position="23"/>
        <end position="37"/>
    </location>
</feature>
<dbReference type="EMBL" id="FUKP01000029">
    <property type="protein sequence ID" value="SJN23615.1"/>
    <property type="molecule type" value="Genomic_DNA"/>
</dbReference>
<keyword evidence="7 9" id="KW-0472">Membrane</keyword>
<keyword evidence="5 9" id="KW-0812">Transmembrane</keyword>
<keyword evidence="6 9" id="KW-1133">Transmembrane helix</keyword>
<feature type="transmembrane region" description="Helical" evidence="9">
    <location>
        <begin position="406"/>
        <end position="431"/>
    </location>
</feature>
<feature type="region of interest" description="Disordered" evidence="8">
    <location>
        <begin position="616"/>
        <end position="637"/>
    </location>
</feature>
<comment type="similarity">
    <text evidence="2">Belongs to the BCCT transporter (TC 2.A.15) family.</text>
</comment>
<evidence type="ECO:0000256" key="8">
    <source>
        <dbReference type="SAM" id="MobiDB-lite"/>
    </source>
</evidence>
<dbReference type="PANTHER" id="PTHR30047:SF7">
    <property type="entry name" value="HIGH-AFFINITY CHOLINE TRANSPORT PROTEIN"/>
    <property type="match status" value="1"/>
</dbReference>
<keyword evidence="4" id="KW-1003">Cell membrane</keyword>
<feature type="region of interest" description="Disordered" evidence="8">
    <location>
        <begin position="1"/>
        <end position="52"/>
    </location>
</feature>
<sequence>MTSTPPSSNSTDSSTPPGDRPASDAAVDAATAPGVDGSTDITPEQPHGSDVELVPGTGKLKGWVFWPSAIVILAFVGATLAFPEPMETAIGSVQSAIIANFSWWYALVALIFVFFCLYLGFSRKGQITMGRPDEEPEFSTLSWFSLLFAAGMGIGLVFYGMTEPLSHFVSPRPDVAAADPNTGQLAQDALSTTFMHWGLQPWAIYAVVGVGVGLAIHRRGRPLSLRWAFEPLIGEKNTRGGWGNLIDNIALIGTVFGVATSLGLGVTQMAAGLRSLGIVAEGSAWVEYVMIAGVTAVVLYTVVSGVARGMKWLSNFNLVLAAGLLLFLAFVGPTAYLFKEMVQSFGAYMQGFLSNSLNVSAFNGEEGDTWQASWSAYYWGWWMSWTPFVGIFIARISRGRTVRAFIMGVLAVPTLISVLWFGVLGGIAIYYETVKPAGYASVVGDDGTIDANSALFQVLEQLPAGTLLVIGAIILSAVFFVTSSDSGSLVMGMLATGGDPEPKMWIRLFFAIATAFMAAALLMAGGLSAIQTLAITIGLPFSVLMLVMCVSTLRTLSYSVARVEAVRRRAQLASIKNHLGLDTDDEVVDGPATASQWWASLSREGKHRIAQMASAGPDDVITVTPPSGDGSSASDSR</sequence>
<protein>
    <submittedName>
        <fullName evidence="10">High-affinity choline uptake protein BetT</fullName>
    </submittedName>
</protein>
<name>A0A1R4IVK8_9MICC</name>
<evidence type="ECO:0000256" key="7">
    <source>
        <dbReference type="ARBA" id="ARBA00023136"/>
    </source>
</evidence>
<comment type="subcellular location">
    <subcellularLocation>
        <location evidence="1">Cell membrane</location>
        <topology evidence="1">Multi-pass membrane protein</topology>
    </subcellularLocation>
</comment>
<feature type="transmembrane region" description="Helical" evidence="9">
    <location>
        <begin position="530"/>
        <end position="553"/>
    </location>
</feature>
<dbReference type="GO" id="GO:0005886">
    <property type="term" value="C:plasma membrane"/>
    <property type="evidence" value="ECO:0007669"/>
    <property type="project" value="UniProtKB-SubCell"/>
</dbReference>
<feature type="transmembrane region" description="Helical" evidence="9">
    <location>
        <begin position="318"/>
        <end position="338"/>
    </location>
</feature>
<keyword evidence="3" id="KW-0813">Transport</keyword>
<feature type="compositionally biased region" description="Low complexity" evidence="8">
    <location>
        <begin position="1"/>
        <end position="17"/>
    </location>
</feature>
<dbReference type="PANTHER" id="PTHR30047">
    <property type="entry name" value="HIGH-AFFINITY CHOLINE TRANSPORT PROTEIN-RELATED"/>
    <property type="match status" value="1"/>
</dbReference>
<evidence type="ECO:0000256" key="2">
    <source>
        <dbReference type="ARBA" id="ARBA00005658"/>
    </source>
</evidence>
<feature type="transmembrane region" description="Helical" evidence="9">
    <location>
        <begin position="462"/>
        <end position="483"/>
    </location>
</feature>
<evidence type="ECO:0000256" key="3">
    <source>
        <dbReference type="ARBA" id="ARBA00022448"/>
    </source>
</evidence>
<gene>
    <name evidence="10" type="ORF">FM125_04690</name>
</gene>
<feature type="transmembrane region" description="Helical" evidence="9">
    <location>
        <begin position="285"/>
        <end position="306"/>
    </location>
</feature>
<evidence type="ECO:0000256" key="9">
    <source>
        <dbReference type="SAM" id="Phobius"/>
    </source>
</evidence>
<evidence type="ECO:0000313" key="10">
    <source>
        <dbReference type="EMBL" id="SJN23615.1"/>
    </source>
</evidence>
<evidence type="ECO:0000313" key="11">
    <source>
        <dbReference type="Proteomes" id="UP000196230"/>
    </source>
</evidence>
<dbReference type="Proteomes" id="UP000196230">
    <property type="component" value="Unassembled WGS sequence"/>
</dbReference>
<feature type="transmembrane region" description="Helical" evidence="9">
    <location>
        <begin position="376"/>
        <end position="394"/>
    </location>
</feature>
<evidence type="ECO:0000256" key="6">
    <source>
        <dbReference type="ARBA" id="ARBA00022989"/>
    </source>
</evidence>
<feature type="transmembrane region" description="Helical" evidence="9">
    <location>
        <begin position="102"/>
        <end position="121"/>
    </location>
</feature>
<feature type="compositionally biased region" description="Low complexity" evidence="8">
    <location>
        <begin position="625"/>
        <end position="637"/>
    </location>
</feature>
<evidence type="ECO:0000256" key="5">
    <source>
        <dbReference type="ARBA" id="ARBA00022692"/>
    </source>
</evidence>
<dbReference type="GO" id="GO:0022857">
    <property type="term" value="F:transmembrane transporter activity"/>
    <property type="evidence" value="ECO:0007669"/>
    <property type="project" value="InterPro"/>
</dbReference>
<dbReference type="AlphaFoldDB" id="A0A1R4IVK8"/>
<dbReference type="Pfam" id="PF02028">
    <property type="entry name" value="BCCT"/>
    <property type="match status" value="1"/>
</dbReference>
<dbReference type="InterPro" id="IPR000060">
    <property type="entry name" value="BCCT_transptr"/>
</dbReference>
<feature type="transmembrane region" description="Helical" evidence="9">
    <location>
        <begin position="249"/>
        <end position="273"/>
    </location>
</feature>
<proteinExistence type="inferred from homology"/>
<dbReference type="NCBIfam" id="TIGR00842">
    <property type="entry name" value="bcct"/>
    <property type="match status" value="1"/>
</dbReference>